<dbReference type="Proteomes" id="UP001634007">
    <property type="component" value="Unassembled WGS sequence"/>
</dbReference>
<dbReference type="Pfam" id="PF10551">
    <property type="entry name" value="MULE"/>
    <property type="match status" value="1"/>
</dbReference>
<evidence type="ECO:0000259" key="1">
    <source>
        <dbReference type="Pfam" id="PF10551"/>
    </source>
</evidence>
<dbReference type="EMBL" id="JBJKBG010000001">
    <property type="protein sequence ID" value="KAL3754648.1"/>
    <property type="molecule type" value="Genomic_DNA"/>
</dbReference>
<evidence type="ECO:0000313" key="3">
    <source>
        <dbReference type="Proteomes" id="UP001634007"/>
    </source>
</evidence>
<gene>
    <name evidence="2" type="ORF">ACJRO7_001838</name>
</gene>
<dbReference type="PANTHER" id="PTHR31973">
    <property type="entry name" value="POLYPROTEIN, PUTATIVE-RELATED"/>
    <property type="match status" value="1"/>
</dbReference>
<proteinExistence type="predicted"/>
<protein>
    <recommendedName>
        <fullName evidence="1">MULE transposase domain-containing protein</fullName>
    </recommendedName>
</protein>
<name>A0ABD3LT64_EUCGL</name>
<evidence type="ECO:0000313" key="2">
    <source>
        <dbReference type="EMBL" id="KAL3754648.1"/>
    </source>
</evidence>
<dbReference type="AlphaFoldDB" id="A0ABD3LT64"/>
<feature type="domain" description="MULE transposase" evidence="1">
    <location>
        <begin position="92"/>
        <end position="187"/>
    </location>
</feature>
<sequence length="218" mass="25355">MLVKERVGINVSRNQCKRAKQKVIKILIGQYAKEYGQVWEYAWECRLQNPTSRVYVEVIERPLPDHGTKFDKFYVCFDACRRGFLAGCRRIIGLDGCFLKGLCKGELLAAIGRDANNQMFPLAWAIVKIENKDNWSWFLKNMMADLEITNEEGWAFMSDQQKGLVPTVAELLPHAEHRMCARHIYENWAKNYKGDKLQLQFWQLAKSANMADFRIAKE</sequence>
<organism evidence="2 3">
    <name type="scientific">Eucalyptus globulus</name>
    <name type="common">Tasmanian blue gum</name>
    <dbReference type="NCBI Taxonomy" id="34317"/>
    <lineage>
        <taxon>Eukaryota</taxon>
        <taxon>Viridiplantae</taxon>
        <taxon>Streptophyta</taxon>
        <taxon>Embryophyta</taxon>
        <taxon>Tracheophyta</taxon>
        <taxon>Spermatophyta</taxon>
        <taxon>Magnoliopsida</taxon>
        <taxon>eudicotyledons</taxon>
        <taxon>Gunneridae</taxon>
        <taxon>Pentapetalae</taxon>
        <taxon>rosids</taxon>
        <taxon>malvids</taxon>
        <taxon>Myrtales</taxon>
        <taxon>Myrtaceae</taxon>
        <taxon>Myrtoideae</taxon>
        <taxon>Eucalypteae</taxon>
        <taxon>Eucalyptus</taxon>
    </lineage>
</organism>
<dbReference type="PANTHER" id="PTHR31973:SF197">
    <property type="entry name" value="SWIM-TYPE DOMAIN-CONTAINING PROTEIN"/>
    <property type="match status" value="1"/>
</dbReference>
<accession>A0ABD3LT64</accession>
<dbReference type="InterPro" id="IPR018289">
    <property type="entry name" value="MULE_transposase_dom"/>
</dbReference>
<reference evidence="2 3" key="1">
    <citation type="submission" date="2024-11" db="EMBL/GenBank/DDBJ databases">
        <title>Chromosome-level genome assembly of Eucalyptus globulus Labill. provides insights into its genome evolution.</title>
        <authorList>
            <person name="Li X."/>
        </authorList>
    </citation>
    <scope>NUCLEOTIDE SEQUENCE [LARGE SCALE GENOMIC DNA]</scope>
    <source>
        <strain evidence="2">CL2024</strain>
        <tissue evidence="2">Fresh tender leaves</tissue>
    </source>
</reference>
<comment type="caution">
    <text evidence="2">The sequence shown here is derived from an EMBL/GenBank/DDBJ whole genome shotgun (WGS) entry which is preliminary data.</text>
</comment>
<keyword evidence="3" id="KW-1185">Reference proteome</keyword>